<feature type="region of interest" description="Disordered" evidence="4">
    <location>
        <begin position="412"/>
        <end position="452"/>
    </location>
</feature>
<keyword evidence="5" id="KW-0732">Signal</keyword>
<dbReference type="InterPro" id="IPR028933">
    <property type="entry name" value="Lebercilin_dom"/>
</dbReference>
<evidence type="ECO:0000256" key="3">
    <source>
        <dbReference type="SAM" id="Coils"/>
    </source>
</evidence>
<reference evidence="7" key="1">
    <citation type="submission" date="2022-07" db="EMBL/GenBank/DDBJ databases">
        <authorList>
            <person name="Trinca V."/>
            <person name="Uliana J.V.C."/>
            <person name="Torres T.T."/>
            <person name="Ward R.J."/>
            <person name="Monesi N."/>
        </authorList>
    </citation>
    <scope>NUCLEOTIDE SEQUENCE</scope>
    <source>
        <strain evidence="7">HSMRA1968</strain>
        <tissue evidence="7">Whole embryos</tissue>
    </source>
</reference>
<evidence type="ECO:0000256" key="1">
    <source>
        <dbReference type="ARBA" id="ARBA00010229"/>
    </source>
</evidence>
<feature type="compositionally biased region" description="Polar residues" evidence="4">
    <location>
        <begin position="412"/>
        <end position="429"/>
    </location>
</feature>
<comment type="similarity">
    <text evidence="1">Belongs to the LCA5 family.</text>
</comment>
<comment type="caution">
    <text evidence="7">The sequence shown here is derived from an EMBL/GenBank/DDBJ whole genome shotgun (WGS) entry which is preliminary data.</text>
</comment>
<feature type="domain" description="Lebercilin" evidence="6">
    <location>
        <begin position="99"/>
        <end position="282"/>
    </location>
</feature>
<accession>A0A9Q0N2X4</accession>
<sequence>MAFIFCLFLYFKSSALKLIRFIRLTCRRRCPSTTRETRLQCEFATTRNLSIFHLASSKSLESFQSSASCCPREYSSLQMYKKQARTLDPTSIRKTVSEVRQRVASARVNRLRSLQNQLNDAHSHIGELINENRLLRTIHKRQDSALQRYEGTGAELPQLLNSHAEEVRMWQIRCRNLQSQNRELGNKLKQKDTMLLSLTDHNRHLSQLNIDKNLEERDKLSERVRNLEMQLAEKDDELKVLHRRLQLDAKSFKQQISNGNNKQKELMQKLDKANAEILRIGEIIRTESMISPSKMSLGTYLRSNKLNSTIAGKVNLKPKNSETSDRLTNGGSDSIKKDKCANRSPTISLNSSKVVARNSSQQSNDAFPLVKSYVNDKSNRLKPSSLSTKIKNSMMDFTDIKYPTTNAGKPFLKNSSSMDSSETVQSLTQYDDDGFDTSSTTQETNELNNHSDTVESIDDAVIGDHSFEKYQTYSDQRNVADVERNNDAMHEIEELRKNVQDEIVENESFLDRFCESLSNDVKIASKDLKPLKEVTVSKDVKTGAEKTRVPIRANIKGKESSATKKGRVGSGATKKNRLDPTKKIELLEQLKAIDGAE</sequence>
<feature type="compositionally biased region" description="Polar residues" evidence="4">
    <location>
        <begin position="436"/>
        <end position="451"/>
    </location>
</feature>
<dbReference type="Pfam" id="PF15619">
    <property type="entry name" value="Lebercilin"/>
    <property type="match status" value="1"/>
</dbReference>
<evidence type="ECO:0000256" key="2">
    <source>
        <dbReference type="ARBA" id="ARBA00023054"/>
    </source>
</evidence>
<dbReference type="InterPro" id="IPR026188">
    <property type="entry name" value="Lebercilin-like"/>
</dbReference>
<dbReference type="GO" id="GO:0042073">
    <property type="term" value="P:intraciliary transport"/>
    <property type="evidence" value="ECO:0007669"/>
    <property type="project" value="TreeGrafter"/>
</dbReference>
<keyword evidence="2 3" id="KW-0175">Coiled coil</keyword>
<proteinExistence type="inferred from homology"/>
<evidence type="ECO:0000256" key="5">
    <source>
        <dbReference type="SAM" id="SignalP"/>
    </source>
</evidence>
<evidence type="ECO:0000313" key="8">
    <source>
        <dbReference type="Proteomes" id="UP001151699"/>
    </source>
</evidence>
<evidence type="ECO:0000259" key="6">
    <source>
        <dbReference type="Pfam" id="PF15619"/>
    </source>
</evidence>
<gene>
    <name evidence="7" type="primary">LCA5L</name>
    <name evidence="7" type="ORF">Bhyg_07093</name>
</gene>
<name>A0A9Q0N2X4_9DIPT</name>
<feature type="signal peptide" evidence="5">
    <location>
        <begin position="1"/>
        <end position="15"/>
    </location>
</feature>
<dbReference type="PANTHER" id="PTHR16650">
    <property type="entry name" value="C21ORF13-RELATED"/>
    <property type="match status" value="1"/>
</dbReference>
<dbReference type="GO" id="GO:0005930">
    <property type="term" value="C:axoneme"/>
    <property type="evidence" value="ECO:0007669"/>
    <property type="project" value="TreeGrafter"/>
</dbReference>
<dbReference type="Proteomes" id="UP001151699">
    <property type="component" value="Chromosome B"/>
</dbReference>
<dbReference type="OrthoDB" id="2123794at2759"/>
<feature type="chain" id="PRO_5040427613" evidence="5">
    <location>
        <begin position="16"/>
        <end position="597"/>
    </location>
</feature>
<dbReference type="EMBL" id="WJQU01000002">
    <property type="protein sequence ID" value="KAJ6642146.1"/>
    <property type="molecule type" value="Genomic_DNA"/>
</dbReference>
<dbReference type="AlphaFoldDB" id="A0A9Q0N2X4"/>
<feature type="coiled-coil region" evidence="3">
    <location>
        <begin position="210"/>
        <end position="276"/>
    </location>
</feature>
<evidence type="ECO:0000313" key="7">
    <source>
        <dbReference type="EMBL" id="KAJ6642146.1"/>
    </source>
</evidence>
<dbReference type="PANTHER" id="PTHR16650:SF6">
    <property type="entry name" value="GH21622P"/>
    <property type="match status" value="1"/>
</dbReference>
<keyword evidence="8" id="KW-1185">Reference proteome</keyword>
<feature type="region of interest" description="Disordered" evidence="4">
    <location>
        <begin position="554"/>
        <end position="580"/>
    </location>
</feature>
<protein>
    <submittedName>
        <fullName evidence="7">Lebercilin-like protein</fullName>
    </submittedName>
</protein>
<feature type="coiled-coil region" evidence="3">
    <location>
        <begin position="482"/>
        <end position="512"/>
    </location>
</feature>
<evidence type="ECO:0000256" key="4">
    <source>
        <dbReference type="SAM" id="MobiDB-lite"/>
    </source>
</evidence>
<feature type="region of interest" description="Disordered" evidence="4">
    <location>
        <begin position="316"/>
        <end position="344"/>
    </location>
</feature>
<organism evidence="7 8">
    <name type="scientific">Pseudolycoriella hygida</name>
    <dbReference type="NCBI Taxonomy" id="35572"/>
    <lineage>
        <taxon>Eukaryota</taxon>
        <taxon>Metazoa</taxon>
        <taxon>Ecdysozoa</taxon>
        <taxon>Arthropoda</taxon>
        <taxon>Hexapoda</taxon>
        <taxon>Insecta</taxon>
        <taxon>Pterygota</taxon>
        <taxon>Neoptera</taxon>
        <taxon>Endopterygota</taxon>
        <taxon>Diptera</taxon>
        <taxon>Nematocera</taxon>
        <taxon>Sciaroidea</taxon>
        <taxon>Sciaridae</taxon>
        <taxon>Pseudolycoriella</taxon>
    </lineage>
</organism>